<dbReference type="Proteomes" id="UP000789845">
    <property type="component" value="Unassembled WGS sequence"/>
</dbReference>
<evidence type="ECO:0000256" key="1">
    <source>
        <dbReference type="ARBA" id="ARBA00022729"/>
    </source>
</evidence>
<dbReference type="GO" id="GO:0019867">
    <property type="term" value="C:outer membrane"/>
    <property type="evidence" value="ECO:0007669"/>
    <property type="project" value="InterPro"/>
</dbReference>
<keyword evidence="5" id="KW-1185">Reference proteome</keyword>
<protein>
    <submittedName>
        <fullName evidence="4">Cell wall-binding protein YocH</fullName>
    </submittedName>
</protein>
<dbReference type="InterPro" id="IPR051933">
    <property type="entry name" value="Resuscitation_pf_RpfB"/>
</dbReference>
<feature type="domain" description="LysM" evidence="3">
    <location>
        <begin position="72"/>
        <end position="115"/>
    </location>
</feature>
<feature type="chain" id="PRO_5038359000" evidence="2">
    <location>
        <begin position="25"/>
        <end position="243"/>
    </location>
</feature>
<dbReference type="SUPFAM" id="SSF50685">
    <property type="entry name" value="Barwin-like endoglucanases"/>
    <property type="match status" value="1"/>
</dbReference>
<reference evidence="4" key="1">
    <citation type="submission" date="2021-10" db="EMBL/GenBank/DDBJ databases">
        <authorList>
            <person name="Criscuolo A."/>
        </authorList>
    </citation>
    <scope>NUCLEOTIDE SEQUENCE</scope>
    <source>
        <strain evidence="4">CIP111885</strain>
    </source>
</reference>
<dbReference type="PANTHER" id="PTHR39160:SF4">
    <property type="entry name" value="RESUSCITATION-PROMOTING FACTOR RPFB"/>
    <property type="match status" value="1"/>
</dbReference>
<dbReference type="GO" id="GO:0004553">
    <property type="term" value="F:hydrolase activity, hydrolyzing O-glycosyl compounds"/>
    <property type="evidence" value="ECO:0007669"/>
    <property type="project" value="InterPro"/>
</dbReference>
<dbReference type="Pfam" id="PF06725">
    <property type="entry name" value="3D"/>
    <property type="match status" value="1"/>
</dbReference>
<dbReference type="Gene3D" id="3.10.350.10">
    <property type="entry name" value="LysM domain"/>
    <property type="match status" value="2"/>
</dbReference>
<comment type="caution">
    <text evidence="4">The sequence shown here is derived from an EMBL/GenBank/DDBJ whole genome shotgun (WGS) entry which is preliminary data.</text>
</comment>
<dbReference type="PROSITE" id="PS51782">
    <property type="entry name" value="LYSM"/>
    <property type="match status" value="2"/>
</dbReference>
<proteinExistence type="predicted"/>
<dbReference type="EMBL" id="CAKJTG010000015">
    <property type="protein sequence ID" value="CAG9609008.1"/>
    <property type="molecule type" value="Genomic_DNA"/>
</dbReference>
<dbReference type="SUPFAM" id="SSF54106">
    <property type="entry name" value="LysM domain"/>
    <property type="match status" value="2"/>
</dbReference>
<accession>A0A9C7GB88</accession>
<dbReference type="Pfam" id="PF01476">
    <property type="entry name" value="LysM"/>
    <property type="match status" value="2"/>
</dbReference>
<dbReference type="CDD" id="cd22786">
    <property type="entry name" value="DPBB_YuiC-like"/>
    <property type="match status" value="1"/>
</dbReference>
<dbReference type="SMART" id="SM00257">
    <property type="entry name" value="LysM"/>
    <property type="match status" value="2"/>
</dbReference>
<gene>
    <name evidence="4" type="primary">yocH</name>
    <name evidence="4" type="ORF">NEOCIP111885_02727</name>
</gene>
<organism evidence="4 5">
    <name type="scientific">Pseudoneobacillus rhizosphaerae</name>
    <dbReference type="NCBI Taxonomy" id="2880968"/>
    <lineage>
        <taxon>Bacteria</taxon>
        <taxon>Bacillati</taxon>
        <taxon>Bacillota</taxon>
        <taxon>Bacilli</taxon>
        <taxon>Bacillales</taxon>
        <taxon>Bacillaceae</taxon>
        <taxon>Pseudoneobacillus</taxon>
    </lineage>
</organism>
<dbReference type="InterPro" id="IPR018392">
    <property type="entry name" value="LysM"/>
</dbReference>
<dbReference type="AlphaFoldDB" id="A0A9C7GB88"/>
<keyword evidence="1 2" id="KW-0732">Signal</keyword>
<name>A0A9C7GB88_9BACI</name>
<evidence type="ECO:0000313" key="5">
    <source>
        <dbReference type="Proteomes" id="UP000789845"/>
    </source>
</evidence>
<dbReference type="CDD" id="cd00118">
    <property type="entry name" value="LysM"/>
    <property type="match status" value="2"/>
</dbReference>
<evidence type="ECO:0000259" key="3">
    <source>
        <dbReference type="PROSITE" id="PS51782"/>
    </source>
</evidence>
<dbReference type="PANTHER" id="PTHR39160">
    <property type="entry name" value="CELL WALL-BINDING PROTEIN YOCH"/>
    <property type="match status" value="1"/>
</dbReference>
<evidence type="ECO:0000256" key="2">
    <source>
        <dbReference type="SAM" id="SignalP"/>
    </source>
</evidence>
<sequence>MLKKIQTLLAVAVLSGTVSANAQAATVTVKEGDTLSELSSLHNTSVTEIKKLNQLTSDVIKPGEVLELEQKKVYTVKQGDTIWNIAKDHQVSVKQMKKWNKLNSNIIRPGKKLLIFDDISKETLTIKPSSTTVKKVSTPKVQTPKKSTKVITVKATAYTASCKGCTGITKTGFNLKANPNKKIIAVDPSVIPLGTIVHVEGYGKAIAADIGGAIKGKRIDVFIPTKKAAINFGVKRLKVTILN</sequence>
<evidence type="ECO:0000313" key="4">
    <source>
        <dbReference type="EMBL" id="CAG9609008.1"/>
    </source>
</evidence>
<dbReference type="RefSeq" id="WP_230497250.1">
    <property type="nucleotide sequence ID" value="NZ_CAKJTG010000015.1"/>
</dbReference>
<feature type="signal peptide" evidence="2">
    <location>
        <begin position="1"/>
        <end position="24"/>
    </location>
</feature>
<feature type="domain" description="LysM" evidence="3">
    <location>
        <begin position="25"/>
        <end position="68"/>
    </location>
</feature>
<dbReference type="Gene3D" id="2.40.40.10">
    <property type="entry name" value="RlpA-like domain"/>
    <property type="match status" value="1"/>
</dbReference>
<dbReference type="InterPro" id="IPR010611">
    <property type="entry name" value="3D_dom"/>
</dbReference>
<dbReference type="InterPro" id="IPR036908">
    <property type="entry name" value="RlpA-like_sf"/>
</dbReference>
<dbReference type="GO" id="GO:0009254">
    <property type="term" value="P:peptidoglycan turnover"/>
    <property type="evidence" value="ECO:0007669"/>
    <property type="project" value="InterPro"/>
</dbReference>
<dbReference type="InterPro" id="IPR036779">
    <property type="entry name" value="LysM_dom_sf"/>
</dbReference>